<name>V2YII9_MONRO</name>
<dbReference type="AlphaFoldDB" id="V2YII9"/>
<dbReference type="EMBL" id="AWSO01000343">
    <property type="protein sequence ID" value="ESK91519.1"/>
    <property type="molecule type" value="Genomic_DNA"/>
</dbReference>
<dbReference type="KEGG" id="mrr:Moror_2651"/>
<gene>
    <name evidence="1" type="ORF">Moror_2651</name>
</gene>
<feature type="non-terminal residue" evidence="1">
    <location>
        <position position="1"/>
    </location>
</feature>
<reference evidence="1 2" key="1">
    <citation type="journal article" date="2014" name="BMC Genomics">
        <title>Genome and secretome analysis of the hemibiotrophic fungal pathogen, Moniliophthora roreri, which causes frosty pod rot disease of cacao: mechanisms of the biotrophic and necrotrophic phases.</title>
        <authorList>
            <person name="Meinhardt L.W."/>
            <person name="Costa G.G.L."/>
            <person name="Thomazella D.P.T."/>
            <person name="Teixeira P.J.P.L."/>
            <person name="Carazzolle M.F."/>
            <person name="Schuster S.C."/>
            <person name="Carlson J.E."/>
            <person name="Guiltinan M.J."/>
            <person name="Mieczkowski P."/>
            <person name="Farmer A."/>
            <person name="Ramaraj T."/>
            <person name="Crozier J."/>
            <person name="Davis R.E."/>
            <person name="Shao J."/>
            <person name="Melnick R.L."/>
            <person name="Pereira G.A.G."/>
            <person name="Bailey B.A."/>
        </authorList>
    </citation>
    <scope>NUCLEOTIDE SEQUENCE [LARGE SCALE GENOMIC DNA]</scope>
    <source>
        <strain evidence="1 2">MCA 2997</strain>
    </source>
</reference>
<protein>
    <submittedName>
        <fullName evidence="1">Uncharacterized protein</fullName>
    </submittedName>
</protein>
<dbReference type="Proteomes" id="UP000017559">
    <property type="component" value="Unassembled WGS sequence"/>
</dbReference>
<evidence type="ECO:0000313" key="1">
    <source>
        <dbReference type="EMBL" id="ESK91519.1"/>
    </source>
</evidence>
<organism evidence="1 2">
    <name type="scientific">Moniliophthora roreri (strain MCA 2997)</name>
    <name type="common">Cocoa frosty pod rot fungus</name>
    <name type="synonym">Crinipellis roreri</name>
    <dbReference type="NCBI Taxonomy" id="1381753"/>
    <lineage>
        <taxon>Eukaryota</taxon>
        <taxon>Fungi</taxon>
        <taxon>Dikarya</taxon>
        <taxon>Basidiomycota</taxon>
        <taxon>Agaricomycotina</taxon>
        <taxon>Agaricomycetes</taxon>
        <taxon>Agaricomycetidae</taxon>
        <taxon>Agaricales</taxon>
        <taxon>Marasmiineae</taxon>
        <taxon>Marasmiaceae</taxon>
        <taxon>Moniliophthora</taxon>
    </lineage>
</organism>
<evidence type="ECO:0000313" key="2">
    <source>
        <dbReference type="Proteomes" id="UP000017559"/>
    </source>
</evidence>
<proteinExistence type="predicted"/>
<dbReference type="HOGENOM" id="CLU_2533666_0_0_1"/>
<sequence>CATFPTPIGKYTPSLKAVLATSGPQFFYFLLEILTYQKPDSRSVVLLFGPGSTSTDDLVYLFPSVVARSILREHPHFTIVSCWR</sequence>
<comment type="caution">
    <text evidence="1">The sequence shown here is derived from an EMBL/GenBank/DDBJ whole genome shotgun (WGS) entry which is preliminary data.</text>
</comment>
<keyword evidence="2" id="KW-1185">Reference proteome</keyword>
<accession>V2YII9</accession>